<keyword evidence="1" id="KW-1133">Transmembrane helix</keyword>
<evidence type="ECO:0000313" key="2">
    <source>
        <dbReference type="EMBL" id="KKN02367.1"/>
    </source>
</evidence>
<keyword evidence="1" id="KW-0812">Transmembrane</keyword>
<gene>
    <name evidence="2" type="ORF">LCGC14_1118410</name>
</gene>
<proteinExistence type="predicted"/>
<dbReference type="EMBL" id="LAZR01005157">
    <property type="protein sequence ID" value="KKN02367.1"/>
    <property type="molecule type" value="Genomic_DNA"/>
</dbReference>
<name>A0A0F9MSL9_9ZZZZ</name>
<evidence type="ECO:0000256" key="1">
    <source>
        <dbReference type="SAM" id="Phobius"/>
    </source>
</evidence>
<sequence length="190" mass="20738">MNRLLVFFMIAYFFGQIVSFAMEGESAVAGTRLTASLSKTEASTANVVTTDGFIATGDFFIIDEEMICYATITSTTFVTLIRGCNKTKAETHSTGSAVYNETMGILNESVGFGLAESLSTAGGFGVIFNAPGMFKTIFPRLVAWNYSFFEGEVYGFPLIYFQAVGWVISAGLIFMVIMLLINVLMGVFRR</sequence>
<protein>
    <submittedName>
        <fullName evidence="2">Uncharacterized protein</fullName>
    </submittedName>
</protein>
<keyword evidence="1" id="KW-0472">Membrane</keyword>
<dbReference type="AlphaFoldDB" id="A0A0F9MSL9"/>
<organism evidence="2">
    <name type="scientific">marine sediment metagenome</name>
    <dbReference type="NCBI Taxonomy" id="412755"/>
    <lineage>
        <taxon>unclassified sequences</taxon>
        <taxon>metagenomes</taxon>
        <taxon>ecological metagenomes</taxon>
    </lineage>
</organism>
<feature type="transmembrane region" description="Helical" evidence="1">
    <location>
        <begin position="163"/>
        <end position="188"/>
    </location>
</feature>
<accession>A0A0F9MSL9</accession>
<reference evidence="2" key="1">
    <citation type="journal article" date="2015" name="Nature">
        <title>Complex archaea that bridge the gap between prokaryotes and eukaryotes.</title>
        <authorList>
            <person name="Spang A."/>
            <person name="Saw J.H."/>
            <person name="Jorgensen S.L."/>
            <person name="Zaremba-Niedzwiedzka K."/>
            <person name="Martijn J."/>
            <person name="Lind A.E."/>
            <person name="van Eijk R."/>
            <person name="Schleper C."/>
            <person name="Guy L."/>
            <person name="Ettema T.J."/>
        </authorList>
    </citation>
    <scope>NUCLEOTIDE SEQUENCE</scope>
</reference>
<comment type="caution">
    <text evidence="2">The sequence shown here is derived from an EMBL/GenBank/DDBJ whole genome shotgun (WGS) entry which is preliminary data.</text>
</comment>